<dbReference type="AlphaFoldDB" id="A0A2W5TZC9"/>
<dbReference type="EMBL" id="QFQP01000001">
    <property type="protein sequence ID" value="PZR18573.1"/>
    <property type="molecule type" value="Genomic_DNA"/>
</dbReference>
<proteinExistence type="predicted"/>
<dbReference type="SUPFAM" id="SSF55486">
    <property type="entry name" value="Metalloproteases ('zincins'), catalytic domain"/>
    <property type="match status" value="1"/>
</dbReference>
<dbReference type="Proteomes" id="UP000249061">
    <property type="component" value="Unassembled WGS sequence"/>
</dbReference>
<accession>A0A2W5TZC9</accession>
<evidence type="ECO:0000313" key="2">
    <source>
        <dbReference type="Proteomes" id="UP000249061"/>
    </source>
</evidence>
<evidence type="ECO:0000313" key="1">
    <source>
        <dbReference type="EMBL" id="PZR18573.1"/>
    </source>
</evidence>
<name>A0A2W5TZC9_9BACT</name>
<sequence>MRVSLGTVSGYAQTEKQKLGEATDLMAKVLNSREFRDAVLSSKFTGEARSPREIYESIRAAKENFTDAADGEVDLNLKLENFSWFQRKVVGYTTPSSDTITTNRRFCGSYEPAEVAGHLAHEWLHKLGFEHDHAATRDRPFSVPYAVGDLVERLAKGRLTPL</sequence>
<protein>
    <submittedName>
        <fullName evidence="1">Uncharacterized protein</fullName>
    </submittedName>
</protein>
<comment type="caution">
    <text evidence="1">The sequence shown here is derived from an EMBL/GenBank/DDBJ whole genome shotgun (WGS) entry which is preliminary data.</text>
</comment>
<reference evidence="1 2" key="1">
    <citation type="submission" date="2017-08" db="EMBL/GenBank/DDBJ databases">
        <title>Infants hospitalized years apart are colonized by the same room-sourced microbial strains.</title>
        <authorList>
            <person name="Brooks B."/>
            <person name="Olm M.R."/>
            <person name="Firek B.A."/>
            <person name="Baker R."/>
            <person name="Thomas B.C."/>
            <person name="Morowitz M.J."/>
            <person name="Banfield J.F."/>
        </authorList>
    </citation>
    <scope>NUCLEOTIDE SEQUENCE [LARGE SCALE GENOMIC DNA]</scope>
    <source>
        <strain evidence="1">S2_003_000_R2_14</strain>
    </source>
</reference>
<gene>
    <name evidence="1" type="ORF">DI536_01450</name>
</gene>
<organism evidence="1 2">
    <name type="scientific">Archangium gephyra</name>
    <dbReference type="NCBI Taxonomy" id="48"/>
    <lineage>
        <taxon>Bacteria</taxon>
        <taxon>Pseudomonadati</taxon>
        <taxon>Myxococcota</taxon>
        <taxon>Myxococcia</taxon>
        <taxon>Myxococcales</taxon>
        <taxon>Cystobacterineae</taxon>
        <taxon>Archangiaceae</taxon>
        <taxon>Archangium</taxon>
    </lineage>
</organism>